<reference evidence="2" key="1">
    <citation type="submission" date="2016-10" db="EMBL/GenBank/DDBJ databases">
        <authorList>
            <person name="Varghese N."/>
            <person name="Submissions S."/>
        </authorList>
    </citation>
    <scope>NUCLEOTIDE SEQUENCE [LARGE SCALE GENOMIC DNA]</scope>
    <source>
        <strain evidence="2">CGMCC 1.3431</strain>
    </source>
</reference>
<keyword evidence="2" id="KW-1185">Reference proteome</keyword>
<gene>
    <name evidence="1" type="ORF">SAMN02927928_3293</name>
</gene>
<sequence>MRVVEALEPPATYKEAEQAAKTLLAVGKVLDAVNTETRDDLPTKPAWVITAEPAAEREALTSWQAVLNHSLDTLAAARRMNREAAPACQT</sequence>
<dbReference type="AlphaFoldDB" id="A0A1G4T7Z2"/>
<dbReference type="Proteomes" id="UP000199150">
    <property type="component" value="Unassembled WGS sequence"/>
</dbReference>
<protein>
    <submittedName>
        <fullName evidence="1">Uncharacterized protein</fullName>
    </submittedName>
</protein>
<dbReference type="EMBL" id="FMTS01000006">
    <property type="protein sequence ID" value="SCW76679.1"/>
    <property type="molecule type" value="Genomic_DNA"/>
</dbReference>
<name>A0A1G4T7Z2_9CAUL</name>
<organism evidence="1 2">
    <name type="scientific">Asticcacaulis taihuensis</name>
    <dbReference type="NCBI Taxonomy" id="260084"/>
    <lineage>
        <taxon>Bacteria</taxon>
        <taxon>Pseudomonadati</taxon>
        <taxon>Pseudomonadota</taxon>
        <taxon>Alphaproteobacteria</taxon>
        <taxon>Caulobacterales</taxon>
        <taxon>Caulobacteraceae</taxon>
        <taxon>Asticcacaulis</taxon>
    </lineage>
</organism>
<accession>A0A1G4T7Z2</accession>
<evidence type="ECO:0000313" key="1">
    <source>
        <dbReference type="EMBL" id="SCW76679.1"/>
    </source>
</evidence>
<proteinExistence type="predicted"/>
<evidence type="ECO:0000313" key="2">
    <source>
        <dbReference type="Proteomes" id="UP000199150"/>
    </source>
</evidence>